<feature type="non-terminal residue" evidence="2">
    <location>
        <position position="1"/>
    </location>
</feature>
<dbReference type="Proteomes" id="UP001597448">
    <property type="component" value="Unassembled WGS sequence"/>
</dbReference>
<organism evidence="2 3">
    <name type="scientific">Paenibacillus rhizoplanae</name>
    <dbReference type="NCBI Taxonomy" id="1917181"/>
    <lineage>
        <taxon>Bacteria</taxon>
        <taxon>Bacillati</taxon>
        <taxon>Bacillota</taxon>
        <taxon>Bacilli</taxon>
        <taxon>Bacillales</taxon>
        <taxon>Paenibacillaceae</taxon>
        <taxon>Paenibacillus</taxon>
    </lineage>
</organism>
<evidence type="ECO:0000313" key="2">
    <source>
        <dbReference type="EMBL" id="MFD2412728.1"/>
    </source>
</evidence>
<keyword evidence="3" id="KW-1185">Reference proteome</keyword>
<gene>
    <name evidence="2" type="ORF">ACFSX3_22815</name>
</gene>
<protein>
    <recommendedName>
        <fullName evidence="4">DEAD/DEAH box helicase</fullName>
    </recommendedName>
</protein>
<evidence type="ECO:0000313" key="3">
    <source>
        <dbReference type="Proteomes" id="UP001597448"/>
    </source>
</evidence>
<evidence type="ECO:0008006" key="4">
    <source>
        <dbReference type="Google" id="ProtNLM"/>
    </source>
</evidence>
<evidence type="ECO:0000256" key="1">
    <source>
        <dbReference type="SAM" id="MobiDB-lite"/>
    </source>
</evidence>
<feature type="region of interest" description="Disordered" evidence="1">
    <location>
        <begin position="1"/>
        <end position="152"/>
    </location>
</feature>
<reference evidence="3" key="1">
    <citation type="journal article" date="2019" name="Int. J. Syst. Evol. Microbiol.">
        <title>The Global Catalogue of Microorganisms (GCM) 10K type strain sequencing project: providing services to taxonomists for standard genome sequencing and annotation.</title>
        <authorList>
            <consortium name="The Broad Institute Genomics Platform"/>
            <consortium name="The Broad Institute Genome Sequencing Center for Infectious Disease"/>
            <person name="Wu L."/>
            <person name="Ma J."/>
        </authorList>
    </citation>
    <scope>NUCLEOTIDE SEQUENCE [LARGE SCALE GENOMIC DNA]</scope>
    <source>
        <strain evidence="3">CCM 8725</strain>
    </source>
</reference>
<feature type="compositionally biased region" description="Basic residues" evidence="1">
    <location>
        <begin position="142"/>
        <end position="152"/>
    </location>
</feature>
<proteinExistence type="predicted"/>
<sequence length="152" mass="14519">RGPEAAARRGLAAAGAAGGAKADRRGEAGGSGAPREGGRGRGAEAGGGAGGRGIAFGFGSGKGGYGAPGGGGSEQASGELRGVDASTRFRSREDLGADGRGAAPEGKGSRKKKGGVFISPSVTPGNGESAGQAGADTGEKSGRRKRKKKPKA</sequence>
<feature type="compositionally biased region" description="Gly residues" evidence="1">
    <location>
        <begin position="43"/>
        <end position="73"/>
    </location>
</feature>
<dbReference type="EMBL" id="JBHUKY010000046">
    <property type="protein sequence ID" value="MFD2412728.1"/>
    <property type="molecule type" value="Genomic_DNA"/>
</dbReference>
<accession>A0ABW5FCJ1</accession>
<comment type="caution">
    <text evidence="2">The sequence shown here is derived from an EMBL/GenBank/DDBJ whole genome shotgun (WGS) entry which is preliminary data.</text>
</comment>
<name>A0ABW5FCJ1_9BACL</name>